<organism evidence="2">
    <name type="scientific">Anguilla anguilla</name>
    <name type="common">European freshwater eel</name>
    <name type="synonym">Muraena anguilla</name>
    <dbReference type="NCBI Taxonomy" id="7936"/>
    <lineage>
        <taxon>Eukaryota</taxon>
        <taxon>Metazoa</taxon>
        <taxon>Chordata</taxon>
        <taxon>Craniata</taxon>
        <taxon>Vertebrata</taxon>
        <taxon>Euteleostomi</taxon>
        <taxon>Actinopterygii</taxon>
        <taxon>Neopterygii</taxon>
        <taxon>Teleostei</taxon>
        <taxon>Anguilliformes</taxon>
        <taxon>Anguillidae</taxon>
        <taxon>Anguilla</taxon>
    </lineage>
</organism>
<reference evidence="2" key="2">
    <citation type="journal article" date="2015" name="Fish Shellfish Immunol.">
        <title>Early steps in the European eel (Anguilla anguilla)-Vibrio vulnificus interaction in the gills: Role of the RtxA13 toxin.</title>
        <authorList>
            <person name="Callol A."/>
            <person name="Pajuelo D."/>
            <person name="Ebbesson L."/>
            <person name="Teles M."/>
            <person name="MacKenzie S."/>
            <person name="Amaro C."/>
        </authorList>
    </citation>
    <scope>NUCLEOTIDE SEQUENCE</scope>
</reference>
<protein>
    <submittedName>
        <fullName evidence="2">Uncharacterized protein</fullName>
    </submittedName>
</protein>
<dbReference type="AlphaFoldDB" id="A0A0E9VDN6"/>
<evidence type="ECO:0000256" key="1">
    <source>
        <dbReference type="SAM" id="MobiDB-lite"/>
    </source>
</evidence>
<proteinExistence type="predicted"/>
<accession>A0A0E9VDN6</accession>
<evidence type="ECO:0000313" key="2">
    <source>
        <dbReference type="EMBL" id="JAH75298.1"/>
    </source>
</evidence>
<reference evidence="2" key="1">
    <citation type="submission" date="2014-11" db="EMBL/GenBank/DDBJ databases">
        <authorList>
            <person name="Amaro Gonzalez C."/>
        </authorList>
    </citation>
    <scope>NUCLEOTIDE SEQUENCE</scope>
</reference>
<sequence>MEELMEQTQPALCGESASAPKQERAGNWSLFNAKCGKNWDTIKTGSEDELEVSPVSREDRALCGYQIINLKNPRV</sequence>
<dbReference type="EMBL" id="GBXM01033279">
    <property type="protein sequence ID" value="JAH75298.1"/>
    <property type="molecule type" value="Transcribed_RNA"/>
</dbReference>
<name>A0A0E9VDN6_ANGAN</name>
<feature type="compositionally biased region" description="Polar residues" evidence="1">
    <location>
        <begin position="1"/>
        <end position="10"/>
    </location>
</feature>
<feature type="region of interest" description="Disordered" evidence="1">
    <location>
        <begin position="1"/>
        <end position="23"/>
    </location>
</feature>